<dbReference type="EMBL" id="CM056744">
    <property type="protein sequence ID" value="KAJ8664636.1"/>
    <property type="molecule type" value="Genomic_DNA"/>
</dbReference>
<protein>
    <submittedName>
        <fullName evidence="1">Uncharacterized protein</fullName>
    </submittedName>
</protein>
<organism evidence="1 2">
    <name type="scientific">Eretmocerus hayati</name>
    <dbReference type="NCBI Taxonomy" id="131215"/>
    <lineage>
        <taxon>Eukaryota</taxon>
        <taxon>Metazoa</taxon>
        <taxon>Ecdysozoa</taxon>
        <taxon>Arthropoda</taxon>
        <taxon>Hexapoda</taxon>
        <taxon>Insecta</taxon>
        <taxon>Pterygota</taxon>
        <taxon>Neoptera</taxon>
        <taxon>Endopterygota</taxon>
        <taxon>Hymenoptera</taxon>
        <taxon>Apocrita</taxon>
        <taxon>Proctotrupomorpha</taxon>
        <taxon>Chalcidoidea</taxon>
        <taxon>Aphelinidae</taxon>
        <taxon>Aphelininae</taxon>
        <taxon>Eretmocerus</taxon>
    </lineage>
</organism>
<proteinExistence type="predicted"/>
<name>A0ACC2N1B8_9HYME</name>
<evidence type="ECO:0000313" key="1">
    <source>
        <dbReference type="EMBL" id="KAJ8664636.1"/>
    </source>
</evidence>
<accession>A0ACC2N1B8</accession>
<gene>
    <name evidence="1" type="ORF">QAD02_006298</name>
</gene>
<sequence length="328" mass="37497">MKSEMFTISVEMVSIHTSIPKFLCLFFSDEVQNDTKPTEEISRHRRVANGFPTDRYQFPYIVSIQGGQGSHGCAGSIISEKFVLTAGHCASRPRASSMVVMVGEPFQYDYPNQYYPVEDVFRHESYGLPDDLADAINDISLIKLKEPIKFSRIAQKVKLIRRDQYVVIGANAVALGWGAVREPRNHEDYKYNHATETEENPLVFDISRFDNGSYTYARVFPKYLQRLNTKIISRYECLRRYKDPVHESHMCTFSRGRGLCFKDSGGPLIVDGIQVGIFSGFKRCGTYPGYPSLFTNITLFRDWIDSKMRGSVRYRGEIKPLSKIVTNN</sequence>
<dbReference type="Proteomes" id="UP001239111">
    <property type="component" value="Chromosome 4"/>
</dbReference>
<comment type="caution">
    <text evidence="1">The sequence shown here is derived from an EMBL/GenBank/DDBJ whole genome shotgun (WGS) entry which is preliminary data.</text>
</comment>
<reference evidence="1" key="1">
    <citation type="submission" date="2023-04" db="EMBL/GenBank/DDBJ databases">
        <title>A chromosome-level genome assembly of the parasitoid wasp Eretmocerus hayati.</title>
        <authorList>
            <person name="Zhong Y."/>
            <person name="Liu S."/>
            <person name="Liu Y."/>
        </authorList>
    </citation>
    <scope>NUCLEOTIDE SEQUENCE</scope>
    <source>
        <strain evidence="1">ZJU_SS_LIU_2023</strain>
    </source>
</reference>
<keyword evidence="2" id="KW-1185">Reference proteome</keyword>
<evidence type="ECO:0000313" key="2">
    <source>
        <dbReference type="Proteomes" id="UP001239111"/>
    </source>
</evidence>